<reference evidence="3" key="1">
    <citation type="submission" date="2016-11" db="EMBL/GenBank/DDBJ databases">
        <authorList>
            <person name="Varghese N."/>
            <person name="Submissions S."/>
        </authorList>
    </citation>
    <scope>NUCLEOTIDE SEQUENCE [LARGE SCALE GENOMIC DNA]</scope>
    <source>
        <strain evidence="3">DSM 19858</strain>
    </source>
</reference>
<keyword evidence="3" id="KW-1185">Reference proteome</keyword>
<evidence type="ECO:0000313" key="3">
    <source>
        <dbReference type="Proteomes" id="UP000184543"/>
    </source>
</evidence>
<gene>
    <name evidence="2" type="ORF">SAMN04488513_106210</name>
</gene>
<evidence type="ECO:0000256" key="1">
    <source>
        <dbReference type="SAM" id="MobiDB-lite"/>
    </source>
</evidence>
<feature type="compositionally biased region" description="Basic and acidic residues" evidence="1">
    <location>
        <begin position="56"/>
        <end position="72"/>
    </location>
</feature>
<sequence>MKSLCMPRNFSMPSAKVVDLLRKTIASHAKPLALNNTPGVRTRKNRPTNYLQNQKGSEKKNTLKDGIDKKGQ</sequence>
<dbReference type="STRING" id="192903.SAMN04488513_106210"/>
<dbReference type="EMBL" id="FQYU01000006">
    <property type="protein sequence ID" value="SHJ62961.1"/>
    <property type="molecule type" value="Genomic_DNA"/>
</dbReference>
<protein>
    <submittedName>
        <fullName evidence="2">Uncharacterized protein</fullName>
    </submittedName>
</protein>
<dbReference type="Proteomes" id="UP000184543">
    <property type="component" value="Unassembled WGS sequence"/>
</dbReference>
<organism evidence="2 3">
    <name type="scientific">Pseudozobellia thermophila</name>
    <dbReference type="NCBI Taxonomy" id="192903"/>
    <lineage>
        <taxon>Bacteria</taxon>
        <taxon>Pseudomonadati</taxon>
        <taxon>Bacteroidota</taxon>
        <taxon>Flavobacteriia</taxon>
        <taxon>Flavobacteriales</taxon>
        <taxon>Flavobacteriaceae</taxon>
        <taxon>Pseudozobellia</taxon>
    </lineage>
</organism>
<name>A0A1M6KVD4_9FLAO</name>
<feature type="region of interest" description="Disordered" evidence="1">
    <location>
        <begin position="32"/>
        <end position="72"/>
    </location>
</feature>
<accession>A0A1M6KVD4</accession>
<evidence type="ECO:0000313" key="2">
    <source>
        <dbReference type="EMBL" id="SHJ62961.1"/>
    </source>
</evidence>
<dbReference type="AlphaFoldDB" id="A0A1M6KVD4"/>
<proteinExistence type="predicted"/>